<evidence type="ECO:0000256" key="4">
    <source>
        <dbReference type="PROSITE-ProRule" id="PRU00742"/>
    </source>
</evidence>
<dbReference type="PROSITE" id="PS51409">
    <property type="entry name" value="ARGINASE_2"/>
    <property type="match status" value="1"/>
</dbReference>
<dbReference type="Pfam" id="PF00491">
    <property type="entry name" value="Arginase"/>
    <property type="match status" value="1"/>
</dbReference>
<dbReference type="PANTHER" id="PTHR43782">
    <property type="entry name" value="ARGINASE"/>
    <property type="match status" value="1"/>
</dbReference>
<keyword evidence="1" id="KW-0479">Metal-binding</keyword>
<dbReference type="GO" id="GO:0004053">
    <property type="term" value="F:arginase activity"/>
    <property type="evidence" value="ECO:0007669"/>
    <property type="project" value="UniProtKB-EC"/>
</dbReference>
<dbReference type="RefSeq" id="WP_184859003.1">
    <property type="nucleotide sequence ID" value="NZ_BAAAWY010000008.1"/>
</dbReference>
<organism evidence="5 6">
    <name type="scientific">Kutzneria kofuensis</name>
    <dbReference type="NCBI Taxonomy" id="103725"/>
    <lineage>
        <taxon>Bacteria</taxon>
        <taxon>Bacillati</taxon>
        <taxon>Actinomycetota</taxon>
        <taxon>Actinomycetes</taxon>
        <taxon>Pseudonocardiales</taxon>
        <taxon>Pseudonocardiaceae</taxon>
        <taxon>Kutzneria</taxon>
    </lineage>
</organism>
<comment type="caution">
    <text evidence="5">The sequence shown here is derived from an EMBL/GenBank/DDBJ whole genome shotgun (WGS) entry which is preliminary data.</text>
</comment>
<proteinExistence type="inferred from homology"/>
<evidence type="ECO:0000313" key="6">
    <source>
        <dbReference type="Proteomes" id="UP000585638"/>
    </source>
</evidence>
<evidence type="ECO:0000256" key="1">
    <source>
        <dbReference type="ARBA" id="ARBA00022723"/>
    </source>
</evidence>
<evidence type="ECO:0000256" key="2">
    <source>
        <dbReference type="ARBA" id="ARBA00022801"/>
    </source>
</evidence>
<dbReference type="InterPro" id="IPR023696">
    <property type="entry name" value="Ureohydrolase_dom_sf"/>
</dbReference>
<keyword evidence="6" id="KW-1185">Reference proteome</keyword>
<dbReference type="GO" id="GO:0030145">
    <property type="term" value="F:manganese ion binding"/>
    <property type="evidence" value="ECO:0007669"/>
    <property type="project" value="TreeGrafter"/>
</dbReference>
<gene>
    <name evidence="5" type="ORF">BJ998_001075</name>
</gene>
<dbReference type="SUPFAM" id="SSF52768">
    <property type="entry name" value="Arginase/deacetylase"/>
    <property type="match status" value="1"/>
</dbReference>
<evidence type="ECO:0000313" key="5">
    <source>
        <dbReference type="EMBL" id="MBB5889879.1"/>
    </source>
</evidence>
<accession>A0A7W9KDN6</accession>
<dbReference type="EC" id="3.5.3.1" evidence="5"/>
<comment type="similarity">
    <text evidence="4">Belongs to the arginase family.</text>
</comment>
<dbReference type="CDD" id="cd09999">
    <property type="entry name" value="Arginase-like_1"/>
    <property type="match status" value="1"/>
</dbReference>
<dbReference type="GO" id="GO:0005829">
    <property type="term" value="C:cytosol"/>
    <property type="evidence" value="ECO:0007669"/>
    <property type="project" value="TreeGrafter"/>
</dbReference>
<keyword evidence="2 5" id="KW-0378">Hydrolase</keyword>
<dbReference type="Proteomes" id="UP000585638">
    <property type="component" value="Unassembled WGS sequence"/>
</dbReference>
<dbReference type="PANTHER" id="PTHR43782:SF3">
    <property type="entry name" value="ARGINASE"/>
    <property type="match status" value="1"/>
</dbReference>
<sequence length="278" mass="29431">MTARLPLRLIEVPYDSGHRDARMGSGPLALARAGAAARLRERGHTVRERVVEAASRWRSETTTAFELQRAVAAEAVAARAAGQFPLLLAGNCNSTVGMLAGGGLVWFDAHGDFNTPETSPTGFLDGQALAMAVGRCWTAAVPEVVPVAERNVVLVGARSLDPAEESALRGSDVAWLPPDQARDVGRLSTVLTELAARVDAVHVHIDLDVYDPSLAPANSFAAPGGLLADDVRRILVGIAERTRITSATLASYDPRCDRGSRIRDTALDVLVLLAELGT</sequence>
<protein>
    <submittedName>
        <fullName evidence="5">Arginase</fullName>
        <ecNumber evidence="5">3.5.3.1</ecNumber>
    </submittedName>
</protein>
<name>A0A7W9KDN6_9PSEU</name>
<dbReference type="InterPro" id="IPR006035">
    <property type="entry name" value="Ureohydrolase"/>
</dbReference>
<evidence type="ECO:0000256" key="3">
    <source>
        <dbReference type="ARBA" id="ARBA00023211"/>
    </source>
</evidence>
<keyword evidence="3" id="KW-0464">Manganese</keyword>
<dbReference type="EMBL" id="JACHIR010000001">
    <property type="protein sequence ID" value="MBB5889879.1"/>
    <property type="molecule type" value="Genomic_DNA"/>
</dbReference>
<dbReference type="PRINTS" id="PR00116">
    <property type="entry name" value="ARGINASE"/>
</dbReference>
<dbReference type="Gene3D" id="3.40.800.10">
    <property type="entry name" value="Ureohydrolase domain"/>
    <property type="match status" value="1"/>
</dbReference>
<reference evidence="5 6" key="1">
    <citation type="submission" date="2020-08" db="EMBL/GenBank/DDBJ databases">
        <title>Sequencing the genomes of 1000 actinobacteria strains.</title>
        <authorList>
            <person name="Klenk H.-P."/>
        </authorList>
    </citation>
    <scope>NUCLEOTIDE SEQUENCE [LARGE SCALE GENOMIC DNA]</scope>
    <source>
        <strain evidence="5 6">DSM 43851</strain>
    </source>
</reference>
<dbReference type="AlphaFoldDB" id="A0A7W9KDN6"/>